<dbReference type="OrthoDB" id="10558956at2759"/>
<name>A0A7H8QNE6_TALRU</name>
<dbReference type="RefSeq" id="XP_035340892.1">
    <property type="nucleotide sequence ID" value="XM_035484999.1"/>
</dbReference>
<dbReference type="EMBL" id="CP055898">
    <property type="protein sequence ID" value="QKX54713.1"/>
    <property type="molecule type" value="Genomic_DNA"/>
</dbReference>
<keyword evidence="2" id="KW-1185">Reference proteome</keyword>
<evidence type="ECO:0000313" key="2">
    <source>
        <dbReference type="Proteomes" id="UP000509510"/>
    </source>
</evidence>
<organism evidence="1 2">
    <name type="scientific">Talaromyces rugulosus</name>
    <name type="common">Penicillium rugulosum</name>
    <dbReference type="NCBI Taxonomy" id="121627"/>
    <lineage>
        <taxon>Eukaryota</taxon>
        <taxon>Fungi</taxon>
        <taxon>Dikarya</taxon>
        <taxon>Ascomycota</taxon>
        <taxon>Pezizomycotina</taxon>
        <taxon>Eurotiomycetes</taxon>
        <taxon>Eurotiomycetidae</taxon>
        <taxon>Eurotiales</taxon>
        <taxon>Trichocomaceae</taxon>
        <taxon>Talaromyces</taxon>
        <taxon>Talaromyces sect. Islandici</taxon>
    </lineage>
</organism>
<protein>
    <submittedName>
        <fullName evidence="1">Uncharacterized protein</fullName>
    </submittedName>
</protein>
<evidence type="ECO:0000313" key="1">
    <source>
        <dbReference type="EMBL" id="QKX54713.1"/>
    </source>
</evidence>
<sequence>MTQRHTAKGILDKVLEDEEIIREFLEKEHTDTVYRSPRSPGENARTAAYNAQPDNQPFNLLRLLCVRDLAIDYVHIWQRSKLQGRRYGTIDGFVQKRGLPDGITRKALKIGQKLIDLENQCGIAGVSLVLLPAWYMFEHFSEIEELARLLLSDQWDGLRSYSVSMSTVISTYQELYFLTITSS</sequence>
<reference evidence="2" key="1">
    <citation type="submission" date="2020-06" db="EMBL/GenBank/DDBJ databases">
        <title>A chromosome-scale genome assembly of Talaromyces rugulosus W13939.</title>
        <authorList>
            <person name="Wang B."/>
            <person name="Guo L."/>
            <person name="Ye K."/>
            <person name="Wang L."/>
        </authorList>
    </citation>
    <scope>NUCLEOTIDE SEQUENCE [LARGE SCALE GENOMIC DNA]</scope>
    <source>
        <strain evidence="2">W13939</strain>
    </source>
</reference>
<dbReference type="GeneID" id="55989311"/>
<dbReference type="KEGG" id="trg:TRUGW13939_01801"/>
<accession>A0A7H8QNE6</accession>
<gene>
    <name evidence="1" type="ORF">TRUGW13939_01801</name>
</gene>
<dbReference type="Proteomes" id="UP000509510">
    <property type="component" value="Chromosome I"/>
</dbReference>
<proteinExistence type="predicted"/>
<dbReference type="AlphaFoldDB" id="A0A7H8QNE6"/>